<keyword evidence="1" id="KW-0472">Membrane</keyword>
<dbReference type="EMBL" id="GISG01158197">
    <property type="protein sequence ID" value="MBA4649076.1"/>
    <property type="molecule type" value="Transcribed_RNA"/>
</dbReference>
<protein>
    <submittedName>
        <fullName evidence="2">Uncharacterized protein</fullName>
    </submittedName>
</protein>
<keyword evidence="1" id="KW-1133">Transmembrane helix</keyword>
<dbReference type="EMBL" id="GISG01158198">
    <property type="protein sequence ID" value="MBA4649077.1"/>
    <property type="molecule type" value="Transcribed_RNA"/>
</dbReference>
<dbReference type="AlphaFoldDB" id="A0A7C8ZR27"/>
<accession>A0A7C8ZR27</accession>
<evidence type="ECO:0000313" key="2">
    <source>
        <dbReference type="EMBL" id="MBA4649076.1"/>
    </source>
</evidence>
<organism evidence="2">
    <name type="scientific">Opuntia streptacantha</name>
    <name type="common">Prickly pear cactus</name>
    <name type="synonym">Opuntia cardona</name>
    <dbReference type="NCBI Taxonomy" id="393608"/>
    <lineage>
        <taxon>Eukaryota</taxon>
        <taxon>Viridiplantae</taxon>
        <taxon>Streptophyta</taxon>
        <taxon>Embryophyta</taxon>
        <taxon>Tracheophyta</taxon>
        <taxon>Spermatophyta</taxon>
        <taxon>Magnoliopsida</taxon>
        <taxon>eudicotyledons</taxon>
        <taxon>Gunneridae</taxon>
        <taxon>Pentapetalae</taxon>
        <taxon>Caryophyllales</taxon>
        <taxon>Cactineae</taxon>
        <taxon>Cactaceae</taxon>
        <taxon>Opuntioideae</taxon>
        <taxon>Opuntia</taxon>
    </lineage>
</organism>
<keyword evidence="1" id="KW-0812">Transmembrane</keyword>
<evidence type="ECO:0000256" key="1">
    <source>
        <dbReference type="SAM" id="Phobius"/>
    </source>
</evidence>
<sequence>MELEERNKWIINKLLSIQSHDIVGMGIVLYKLKEELVSVMGSKAVQQELDIVNIRKCVPASMSNEERKVTWNVCQVIFWRSMVPVVLSILVPVFIVIHCYCSIPGHLSQMDHIFGSC</sequence>
<proteinExistence type="predicted"/>
<reference evidence="2" key="2">
    <citation type="submission" date="2020-07" db="EMBL/GenBank/DDBJ databases">
        <authorList>
            <person name="Vera ALvarez R."/>
            <person name="Arias-Moreno D.M."/>
            <person name="Jimenez-Jacinto V."/>
            <person name="Jimenez-Bremont J.F."/>
            <person name="Swaminathan K."/>
            <person name="Moose S.P."/>
            <person name="Guerrero-Gonzalez M.L."/>
            <person name="Marino-Ramirez L."/>
            <person name="Landsman D."/>
            <person name="Rodriguez-Kessler M."/>
            <person name="Delgado-Sanchez P."/>
        </authorList>
    </citation>
    <scope>NUCLEOTIDE SEQUENCE</scope>
    <source>
        <tissue evidence="2">Cladode</tissue>
    </source>
</reference>
<reference evidence="2" key="1">
    <citation type="journal article" date="2013" name="J. Plant Res.">
        <title>Effect of fungi and light on seed germination of three Opuntia species from semiarid lands of central Mexico.</title>
        <authorList>
            <person name="Delgado-Sanchez P."/>
            <person name="Jimenez-Bremont J.F."/>
            <person name="Guerrero-Gonzalez Mde L."/>
            <person name="Flores J."/>
        </authorList>
    </citation>
    <scope>NUCLEOTIDE SEQUENCE</scope>
    <source>
        <tissue evidence="2">Cladode</tissue>
    </source>
</reference>
<feature type="transmembrane region" description="Helical" evidence="1">
    <location>
        <begin position="77"/>
        <end position="100"/>
    </location>
</feature>
<name>A0A7C8ZR27_OPUST</name>